<evidence type="ECO:0000313" key="2">
    <source>
        <dbReference type="EMBL" id="KYG65264.1"/>
    </source>
</evidence>
<feature type="transmembrane region" description="Helical" evidence="1">
    <location>
        <begin position="16"/>
        <end position="38"/>
    </location>
</feature>
<reference evidence="2 3" key="1">
    <citation type="submission" date="2016-03" db="EMBL/GenBank/DDBJ databases">
        <authorList>
            <person name="Ploux O."/>
        </authorList>
    </citation>
    <scope>NUCLEOTIDE SEQUENCE [LARGE SCALE GENOMIC DNA]</scope>
    <source>
        <strain evidence="2 3">EC13</strain>
    </source>
</reference>
<keyword evidence="1" id="KW-0472">Membrane</keyword>
<evidence type="ECO:0000256" key="1">
    <source>
        <dbReference type="SAM" id="Phobius"/>
    </source>
</evidence>
<keyword evidence="1" id="KW-1133">Transmembrane helix</keyword>
<gene>
    <name evidence="2" type="ORF">AZI87_11965</name>
</gene>
<name>A0A162G8B1_BDEBC</name>
<keyword evidence="1" id="KW-0812">Transmembrane</keyword>
<proteinExistence type="predicted"/>
<sequence length="71" mass="7960">MESVRAVIGDQNLVSAFWMVIGSVVLSNIGLLVGAAVSHFRKIQKMRKDINEAHRLIRILRNQNNDSNEGE</sequence>
<dbReference type="RefSeq" id="WP_063207281.1">
    <property type="nucleotide sequence ID" value="NZ_LUKD01000005.1"/>
</dbReference>
<protein>
    <submittedName>
        <fullName evidence="2">Uncharacterized protein</fullName>
    </submittedName>
</protein>
<accession>A0A162G8B1</accession>
<dbReference type="Proteomes" id="UP000075799">
    <property type="component" value="Unassembled WGS sequence"/>
</dbReference>
<comment type="caution">
    <text evidence="2">The sequence shown here is derived from an EMBL/GenBank/DDBJ whole genome shotgun (WGS) entry which is preliminary data.</text>
</comment>
<evidence type="ECO:0000313" key="3">
    <source>
        <dbReference type="Proteomes" id="UP000075799"/>
    </source>
</evidence>
<dbReference type="OrthoDB" id="9893223at2"/>
<dbReference type="EMBL" id="LUKD01000005">
    <property type="protein sequence ID" value="KYG65264.1"/>
    <property type="molecule type" value="Genomic_DNA"/>
</dbReference>
<organism evidence="2 3">
    <name type="scientific">Bdellovibrio bacteriovorus</name>
    <dbReference type="NCBI Taxonomy" id="959"/>
    <lineage>
        <taxon>Bacteria</taxon>
        <taxon>Pseudomonadati</taxon>
        <taxon>Bdellovibrionota</taxon>
        <taxon>Bdellovibrionia</taxon>
        <taxon>Bdellovibrionales</taxon>
        <taxon>Pseudobdellovibrionaceae</taxon>
        <taxon>Bdellovibrio</taxon>
    </lineage>
</organism>
<dbReference type="AlphaFoldDB" id="A0A162G8B1"/>